<evidence type="ECO:0000256" key="6">
    <source>
        <dbReference type="ARBA" id="ARBA00022989"/>
    </source>
</evidence>
<accession>A0A834XTV6</accession>
<dbReference type="InterPro" id="IPR004117">
    <property type="entry name" value="7tm6_olfct_rcpt"/>
</dbReference>
<evidence type="ECO:0000256" key="9">
    <source>
        <dbReference type="ARBA" id="ARBA00023224"/>
    </source>
</evidence>
<keyword evidence="8" id="KW-0675">Receptor</keyword>
<evidence type="ECO:0000256" key="10">
    <source>
        <dbReference type="SAM" id="Phobius"/>
    </source>
</evidence>
<evidence type="ECO:0000313" key="12">
    <source>
        <dbReference type="Proteomes" id="UP000639338"/>
    </source>
</evidence>
<dbReference type="GO" id="GO:0005886">
    <property type="term" value="C:plasma membrane"/>
    <property type="evidence" value="ECO:0007669"/>
    <property type="project" value="UniProtKB-SubCell"/>
</dbReference>
<keyword evidence="4 10" id="KW-0812">Transmembrane</keyword>
<name>A0A834XTV6_APHGI</name>
<keyword evidence="12" id="KW-1185">Reference proteome</keyword>
<dbReference type="EMBL" id="JACMRX010000004">
    <property type="protein sequence ID" value="KAF7991149.1"/>
    <property type="molecule type" value="Genomic_DNA"/>
</dbReference>
<keyword evidence="5" id="KW-0552">Olfaction</keyword>
<dbReference type="Proteomes" id="UP000639338">
    <property type="component" value="Unassembled WGS sequence"/>
</dbReference>
<dbReference type="GO" id="GO:0007165">
    <property type="term" value="P:signal transduction"/>
    <property type="evidence" value="ECO:0007669"/>
    <property type="project" value="UniProtKB-KW"/>
</dbReference>
<sequence length="236" mass="26478">MYATGAVLYIIGPILSYEKILPIGVALPFYMYTGTWYYVFYIIEGLVVLLAAVGLLVEDVLSIYLICHLCGELEIVAAKIRKFGTEDVIETTINFHSIVIAHGKKICRLLSSMLSIKFLGCMFGGCGSGWVILSSTNEVVISKTTGMFVANILTAFLVCYVGETLLQTECKIQHALIHCDWYKCNSKNQNAIKLMLMKTQKLFKLGILEGVNMQGFRFFIFNLYSYLSILKSVIQR</sequence>
<dbReference type="Pfam" id="PF02949">
    <property type="entry name" value="7tm_6"/>
    <property type="match status" value="1"/>
</dbReference>
<keyword evidence="9" id="KW-0807">Transducer</keyword>
<evidence type="ECO:0000256" key="3">
    <source>
        <dbReference type="ARBA" id="ARBA00022606"/>
    </source>
</evidence>
<keyword evidence="7 10" id="KW-0472">Membrane</keyword>
<feature type="transmembrane region" description="Helical" evidence="10">
    <location>
        <begin position="7"/>
        <end position="30"/>
    </location>
</feature>
<evidence type="ECO:0000256" key="4">
    <source>
        <dbReference type="ARBA" id="ARBA00022692"/>
    </source>
</evidence>
<comment type="subcellular location">
    <subcellularLocation>
        <location evidence="1">Cell membrane</location>
        <topology evidence="1">Multi-pass membrane protein</topology>
    </subcellularLocation>
</comment>
<gene>
    <name evidence="11" type="ORF">HCN44_002711</name>
</gene>
<organism evidence="11 12">
    <name type="scientific">Aphidius gifuensis</name>
    <name type="common">Parasitoid wasp</name>
    <dbReference type="NCBI Taxonomy" id="684658"/>
    <lineage>
        <taxon>Eukaryota</taxon>
        <taxon>Metazoa</taxon>
        <taxon>Ecdysozoa</taxon>
        <taxon>Arthropoda</taxon>
        <taxon>Hexapoda</taxon>
        <taxon>Insecta</taxon>
        <taxon>Pterygota</taxon>
        <taxon>Neoptera</taxon>
        <taxon>Endopterygota</taxon>
        <taxon>Hymenoptera</taxon>
        <taxon>Apocrita</taxon>
        <taxon>Ichneumonoidea</taxon>
        <taxon>Braconidae</taxon>
        <taxon>Aphidiinae</taxon>
        <taxon>Aphidius</taxon>
    </lineage>
</organism>
<keyword evidence="3" id="KW-0716">Sensory transduction</keyword>
<evidence type="ECO:0000256" key="5">
    <source>
        <dbReference type="ARBA" id="ARBA00022725"/>
    </source>
</evidence>
<evidence type="ECO:0000256" key="8">
    <source>
        <dbReference type="ARBA" id="ARBA00023170"/>
    </source>
</evidence>
<evidence type="ECO:0000256" key="7">
    <source>
        <dbReference type="ARBA" id="ARBA00023136"/>
    </source>
</evidence>
<feature type="transmembrane region" description="Helical" evidence="10">
    <location>
        <begin position="145"/>
        <end position="166"/>
    </location>
</feature>
<proteinExistence type="predicted"/>
<reference evidence="11 12" key="1">
    <citation type="submission" date="2020-08" db="EMBL/GenBank/DDBJ databases">
        <title>Aphidius gifuensis genome sequencing and assembly.</title>
        <authorList>
            <person name="Du Z."/>
        </authorList>
    </citation>
    <scope>NUCLEOTIDE SEQUENCE [LARGE SCALE GENOMIC DNA]</scope>
    <source>
        <strain evidence="11">YNYX2018</strain>
        <tissue evidence="11">Adults</tissue>
    </source>
</reference>
<keyword evidence="6 10" id="KW-1133">Transmembrane helix</keyword>
<dbReference type="PANTHER" id="PTHR21137">
    <property type="entry name" value="ODORANT RECEPTOR"/>
    <property type="match status" value="1"/>
</dbReference>
<evidence type="ECO:0000256" key="2">
    <source>
        <dbReference type="ARBA" id="ARBA00022475"/>
    </source>
</evidence>
<evidence type="ECO:0008006" key="13">
    <source>
        <dbReference type="Google" id="ProtNLM"/>
    </source>
</evidence>
<evidence type="ECO:0000256" key="1">
    <source>
        <dbReference type="ARBA" id="ARBA00004651"/>
    </source>
</evidence>
<dbReference type="AlphaFoldDB" id="A0A834XTV6"/>
<dbReference type="GO" id="GO:0005549">
    <property type="term" value="F:odorant binding"/>
    <property type="evidence" value="ECO:0007669"/>
    <property type="project" value="InterPro"/>
</dbReference>
<feature type="transmembrane region" description="Helical" evidence="10">
    <location>
        <begin position="36"/>
        <end position="57"/>
    </location>
</feature>
<comment type="caution">
    <text evidence="11">The sequence shown here is derived from an EMBL/GenBank/DDBJ whole genome shotgun (WGS) entry which is preliminary data.</text>
</comment>
<evidence type="ECO:0000313" key="11">
    <source>
        <dbReference type="EMBL" id="KAF7991149.1"/>
    </source>
</evidence>
<keyword evidence="2" id="KW-1003">Cell membrane</keyword>
<dbReference type="PANTHER" id="PTHR21137:SF35">
    <property type="entry name" value="ODORANT RECEPTOR 19A-RELATED"/>
    <property type="match status" value="1"/>
</dbReference>
<protein>
    <recommendedName>
        <fullName evidence="13">Odorant receptor</fullName>
    </recommendedName>
</protein>
<feature type="transmembrane region" description="Helical" evidence="10">
    <location>
        <begin position="114"/>
        <end position="133"/>
    </location>
</feature>
<dbReference type="GO" id="GO:0004984">
    <property type="term" value="F:olfactory receptor activity"/>
    <property type="evidence" value="ECO:0007669"/>
    <property type="project" value="InterPro"/>
</dbReference>